<dbReference type="Proteomes" id="UP000243723">
    <property type="component" value="Unassembled WGS sequence"/>
</dbReference>
<protein>
    <submittedName>
        <fullName evidence="2">Uncharacterized protein</fullName>
    </submittedName>
</protein>
<name>A0A2P8A0H4_9PEZI</name>
<reference evidence="2 3" key="1">
    <citation type="submission" date="2017-05" db="EMBL/GenBank/DDBJ databases">
        <title>Draft genome sequence of Elsinoe australis.</title>
        <authorList>
            <person name="Cheng Q."/>
        </authorList>
    </citation>
    <scope>NUCLEOTIDE SEQUENCE [LARGE SCALE GENOMIC DNA]</scope>
    <source>
        <strain evidence="2 3">NL1</strain>
    </source>
</reference>
<evidence type="ECO:0000313" key="3">
    <source>
        <dbReference type="Proteomes" id="UP000243723"/>
    </source>
</evidence>
<dbReference type="AlphaFoldDB" id="A0A2P8A0H4"/>
<comment type="caution">
    <text evidence="2">The sequence shown here is derived from an EMBL/GenBank/DDBJ whole genome shotgun (WGS) entry which is preliminary data.</text>
</comment>
<gene>
    <name evidence="2" type="ORF">B9Z65_7773</name>
</gene>
<keyword evidence="3" id="KW-1185">Reference proteome</keyword>
<evidence type="ECO:0000256" key="1">
    <source>
        <dbReference type="SAM" id="MobiDB-lite"/>
    </source>
</evidence>
<proteinExistence type="predicted"/>
<dbReference type="EMBL" id="NHZQ01000087">
    <property type="protein sequence ID" value="PSK53967.1"/>
    <property type="molecule type" value="Genomic_DNA"/>
</dbReference>
<evidence type="ECO:0000313" key="2">
    <source>
        <dbReference type="EMBL" id="PSK53967.1"/>
    </source>
</evidence>
<accession>A0A2P8A0H4</accession>
<feature type="region of interest" description="Disordered" evidence="1">
    <location>
        <begin position="1"/>
        <end position="21"/>
    </location>
</feature>
<sequence length="49" mass="5027">MGGGPIALAGAAVREERQDPPTRLVNADSAAALACSTLFQVENKLIFGV</sequence>
<organism evidence="2 3">
    <name type="scientific">Elsinoe australis</name>
    <dbReference type="NCBI Taxonomy" id="40998"/>
    <lineage>
        <taxon>Eukaryota</taxon>
        <taxon>Fungi</taxon>
        <taxon>Dikarya</taxon>
        <taxon>Ascomycota</taxon>
        <taxon>Pezizomycotina</taxon>
        <taxon>Dothideomycetes</taxon>
        <taxon>Dothideomycetidae</taxon>
        <taxon>Myriangiales</taxon>
        <taxon>Elsinoaceae</taxon>
        <taxon>Elsinoe</taxon>
    </lineage>
</organism>